<comment type="caution">
    <text evidence="2">The sequence shown here is derived from an EMBL/GenBank/DDBJ whole genome shotgun (WGS) entry which is preliminary data.</text>
</comment>
<organism evidence="2 3">
    <name type="scientific">Microterricola pindariensis</name>
    <dbReference type="NCBI Taxonomy" id="478010"/>
    <lineage>
        <taxon>Bacteria</taxon>
        <taxon>Bacillati</taxon>
        <taxon>Actinomycetota</taxon>
        <taxon>Actinomycetes</taxon>
        <taxon>Micrococcales</taxon>
        <taxon>Microbacteriaceae</taxon>
        <taxon>Microterricola</taxon>
    </lineage>
</organism>
<keyword evidence="3" id="KW-1185">Reference proteome</keyword>
<evidence type="ECO:0000313" key="2">
    <source>
        <dbReference type="EMBL" id="PPL16711.1"/>
    </source>
</evidence>
<reference evidence="2 3" key="1">
    <citation type="journal article" date="2008" name="Int. J. Syst. Evol. Microbiol.">
        <title>Leifsonia pindariensis sp. nov., isolated from the Pindari glacier of the Indian Himalayas, and emended description of the genus Leifsonia.</title>
        <authorList>
            <person name="Reddy G.S."/>
            <person name="Prabagaran S.R."/>
            <person name="Shivaji S."/>
        </authorList>
    </citation>
    <scope>NUCLEOTIDE SEQUENCE [LARGE SCALE GENOMIC DNA]</scope>
    <source>
        <strain evidence="2 3">PON 10</strain>
    </source>
</reference>
<feature type="region of interest" description="Disordered" evidence="1">
    <location>
        <begin position="43"/>
        <end position="69"/>
    </location>
</feature>
<proteinExistence type="predicted"/>
<sequence length="69" mass="7282">MLAAGCCAWPLAAGRWLLRMAAGCCVWRVSSAWSARLSAIGSHSSARTRRLSERGLSTSAEGARPLHVG</sequence>
<accession>A0ABX5AUH9</accession>
<dbReference type="Proteomes" id="UP000237755">
    <property type="component" value="Unassembled WGS sequence"/>
</dbReference>
<gene>
    <name evidence="2" type="ORF">GY24_12330</name>
</gene>
<name>A0ABX5AUH9_9MICO</name>
<evidence type="ECO:0000313" key="3">
    <source>
        <dbReference type="Proteomes" id="UP000237755"/>
    </source>
</evidence>
<dbReference type="EMBL" id="MPZN01000043">
    <property type="protein sequence ID" value="PPL16711.1"/>
    <property type="molecule type" value="Genomic_DNA"/>
</dbReference>
<evidence type="ECO:0008006" key="4">
    <source>
        <dbReference type="Google" id="ProtNLM"/>
    </source>
</evidence>
<protein>
    <recommendedName>
        <fullName evidence="4">Secreted protein</fullName>
    </recommendedName>
</protein>
<evidence type="ECO:0000256" key="1">
    <source>
        <dbReference type="SAM" id="MobiDB-lite"/>
    </source>
</evidence>